<organism evidence="1 2">
    <name type="scientific">Phytoactinopolyspora mesophila</name>
    <dbReference type="NCBI Taxonomy" id="2650750"/>
    <lineage>
        <taxon>Bacteria</taxon>
        <taxon>Bacillati</taxon>
        <taxon>Actinomycetota</taxon>
        <taxon>Actinomycetes</taxon>
        <taxon>Jiangellales</taxon>
        <taxon>Jiangellaceae</taxon>
        <taxon>Phytoactinopolyspora</taxon>
    </lineage>
</organism>
<dbReference type="EMBL" id="WLZY01000011">
    <property type="protein sequence ID" value="NDL60262.1"/>
    <property type="molecule type" value="Genomic_DNA"/>
</dbReference>
<name>A0A7K3MBC0_9ACTN</name>
<dbReference type="AlphaFoldDB" id="A0A7K3MBC0"/>
<dbReference type="Proteomes" id="UP000460435">
    <property type="component" value="Unassembled WGS sequence"/>
</dbReference>
<accession>A0A7K3MBC0</accession>
<gene>
    <name evidence="1" type="ORF">F7O44_24620</name>
</gene>
<sequence>MTEDVATQRMHAVGLAGGPWESAEDVVRRLSVVQSQDLGPAMWSVGQRLADASEDAIAAALADGSIVRTHVLRPTWHFVLPEDIRWLLDLTAPRVHAFNAYYYRTHELDRPLLDRCADLIGTHLSGGNALTRREVATVLEHAGVPASSLRLGLILMYAELQQIICNGPRRGKQSTYALFDERVPAARRLDHDEALAELTRRYFTSHGPATAKDFQWWSSLTMADISKGLDVVAGGLESRHIGGRTYYWAPSAQPVPGPAPHVAQLLQPYDEYVVAYTESKVVLDRAGLDASKRPERGAYNGIILLGTQMVGNWKRAVKRHEITVDVQLYRPLDATETESLHVAAHAHAAFLGKAAASVNPPQQL</sequence>
<dbReference type="PANTHER" id="PTHR38479">
    <property type="entry name" value="LMO0824 PROTEIN"/>
    <property type="match status" value="1"/>
</dbReference>
<evidence type="ECO:0008006" key="3">
    <source>
        <dbReference type="Google" id="ProtNLM"/>
    </source>
</evidence>
<protein>
    <recommendedName>
        <fullName evidence="3">Winged helix DNA-binding domain-containing protein</fullName>
    </recommendedName>
</protein>
<keyword evidence="2" id="KW-1185">Reference proteome</keyword>
<dbReference type="RefSeq" id="WP_162452982.1">
    <property type="nucleotide sequence ID" value="NZ_WLZY01000011.1"/>
</dbReference>
<proteinExistence type="predicted"/>
<evidence type="ECO:0000313" key="2">
    <source>
        <dbReference type="Proteomes" id="UP000460435"/>
    </source>
</evidence>
<evidence type="ECO:0000313" key="1">
    <source>
        <dbReference type="EMBL" id="NDL60262.1"/>
    </source>
</evidence>
<dbReference type="Pfam" id="PF06224">
    <property type="entry name" value="AlkZ-like"/>
    <property type="match status" value="1"/>
</dbReference>
<reference evidence="1 2" key="1">
    <citation type="submission" date="2019-11" db="EMBL/GenBank/DDBJ databases">
        <authorList>
            <person name="Li X.-J."/>
            <person name="Feng X.-M."/>
        </authorList>
    </citation>
    <scope>NUCLEOTIDE SEQUENCE [LARGE SCALE GENOMIC DNA]</scope>
    <source>
        <strain evidence="1 2">XMNu-373</strain>
    </source>
</reference>
<comment type="caution">
    <text evidence="1">The sequence shown here is derived from an EMBL/GenBank/DDBJ whole genome shotgun (WGS) entry which is preliminary data.</text>
</comment>
<dbReference type="PANTHER" id="PTHR38479:SF2">
    <property type="entry name" value="WINGED HELIX DNA-BINDING DOMAIN-CONTAINING PROTEIN"/>
    <property type="match status" value="1"/>
</dbReference>
<dbReference type="InterPro" id="IPR009351">
    <property type="entry name" value="AlkZ-like"/>
</dbReference>